<dbReference type="EMBL" id="JAIWOZ010000005">
    <property type="protein sequence ID" value="KAH6605302.1"/>
    <property type="molecule type" value="Genomic_DNA"/>
</dbReference>
<keyword evidence="5" id="KW-1185">Reference proteome</keyword>
<evidence type="ECO:0000313" key="5">
    <source>
        <dbReference type="Proteomes" id="UP000827724"/>
    </source>
</evidence>
<dbReference type="SUPFAM" id="SSF52075">
    <property type="entry name" value="Outer arm dynein light chain 1"/>
    <property type="match status" value="1"/>
</dbReference>
<dbReference type="Proteomes" id="UP000827724">
    <property type="component" value="Unassembled WGS sequence"/>
</dbReference>
<feature type="compositionally biased region" description="Polar residues" evidence="3">
    <location>
        <begin position="15"/>
        <end position="25"/>
    </location>
</feature>
<feature type="region of interest" description="Disordered" evidence="3">
    <location>
        <begin position="526"/>
        <end position="545"/>
    </location>
</feature>
<dbReference type="InterPro" id="IPR003591">
    <property type="entry name" value="Leu-rich_rpt_typical-subtyp"/>
</dbReference>
<dbReference type="InterPro" id="IPR050216">
    <property type="entry name" value="LRR_domain-containing"/>
</dbReference>
<comment type="caution">
    <text evidence="4">The sequence shown here is derived from an EMBL/GenBank/DDBJ whole genome shotgun (WGS) entry which is preliminary data.</text>
</comment>
<evidence type="ECO:0000256" key="3">
    <source>
        <dbReference type="SAM" id="MobiDB-lite"/>
    </source>
</evidence>
<keyword evidence="1" id="KW-0433">Leucine-rich repeat</keyword>
<dbReference type="InterPro" id="IPR001611">
    <property type="entry name" value="Leu-rich_rpt"/>
</dbReference>
<evidence type="ECO:0000313" key="4">
    <source>
        <dbReference type="EMBL" id="KAH6605302.1"/>
    </source>
</evidence>
<evidence type="ECO:0000256" key="1">
    <source>
        <dbReference type="ARBA" id="ARBA00022614"/>
    </source>
</evidence>
<feature type="region of interest" description="Disordered" evidence="3">
    <location>
        <begin position="1"/>
        <end position="62"/>
    </location>
</feature>
<dbReference type="AlphaFoldDB" id="A0A9P8TUS8"/>
<name>A0A9P8TUS8_9HYPO</name>
<dbReference type="PANTHER" id="PTHR48051">
    <property type="match status" value="1"/>
</dbReference>
<dbReference type="PANTHER" id="PTHR48051:SF1">
    <property type="entry name" value="RAS SUPPRESSOR PROTEIN 1"/>
    <property type="match status" value="1"/>
</dbReference>
<reference evidence="4" key="1">
    <citation type="submission" date="2021-08" db="EMBL/GenBank/DDBJ databases">
        <title>Chromosome-Level Trichoderma cornu-damae using Hi-C Data.</title>
        <authorList>
            <person name="Kim C.S."/>
        </authorList>
    </citation>
    <scope>NUCLEOTIDE SEQUENCE</scope>
    <source>
        <strain evidence="4">KA19-0412C</strain>
    </source>
</reference>
<dbReference type="InterPro" id="IPR032675">
    <property type="entry name" value="LRR_dom_sf"/>
</dbReference>
<evidence type="ECO:0000256" key="2">
    <source>
        <dbReference type="ARBA" id="ARBA00022737"/>
    </source>
</evidence>
<proteinExistence type="predicted"/>
<gene>
    <name evidence="4" type="ORF">Trco_007009</name>
</gene>
<sequence length="545" mass="60665">MSEEPSLPRLPAVSWNEQSQSFSNNPRKRSRGYRAGNASPLSVNSSDPAVFSSDDDPGLDNYVEGRRKRRYVGSWFQQHLASSDSTFGDAPARLPSREKRTLKRDFDSGVFLGSDATDGEDLMEGLEAPAMPRLPQLGKRPVPRPSMSQAEMKARLKIQECLDQGIETVDLYDMGLEEISDDTVDRLGQIACIPIVTKDVAFVQKEPELKLFLSRNNLSRIPGTLFDVTHLAILSLRGNQLTELPSAISKLRNLKQLNLSQNQFQYLPAEFLDLFKPGGKLRELALFVNPFLQPERLAPSVADGGPEALLRPAPRTAHKYARIVDGAEIPRYLTQWLGRSPLQVSDSNGQVLSEFRLPPEEESFVSELPVAASSDRLGLSTTVSSPPQSSSLGFSRRGGVRPSAVPSLVEMALRSCYHSRQLRDLESYIPDGLPHLQRLLQRASWQKDMGGLTCSACRRTIVVPPLEWVEWRELGISALLTRPEEGTTEVITKPFTNNESEMAVPFLHRACSWRCGPRDLEKNKRWSLPEGHSSVEEVGPDADLE</sequence>
<dbReference type="SMART" id="SM00369">
    <property type="entry name" value="LRR_TYP"/>
    <property type="match status" value="2"/>
</dbReference>
<accession>A0A9P8TUS8</accession>
<dbReference type="OrthoDB" id="1517790at2759"/>
<dbReference type="Pfam" id="PF13855">
    <property type="entry name" value="LRR_8"/>
    <property type="match status" value="1"/>
</dbReference>
<feature type="compositionally biased region" description="Low complexity" evidence="3">
    <location>
        <begin position="380"/>
        <end position="391"/>
    </location>
</feature>
<organism evidence="4 5">
    <name type="scientific">Trichoderma cornu-damae</name>
    <dbReference type="NCBI Taxonomy" id="654480"/>
    <lineage>
        <taxon>Eukaryota</taxon>
        <taxon>Fungi</taxon>
        <taxon>Dikarya</taxon>
        <taxon>Ascomycota</taxon>
        <taxon>Pezizomycotina</taxon>
        <taxon>Sordariomycetes</taxon>
        <taxon>Hypocreomycetidae</taxon>
        <taxon>Hypocreales</taxon>
        <taxon>Hypocreaceae</taxon>
        <taxon>Trichoderma</taxon>
    </lineage>
</organism>
<feature type="region of interest" description="Disordered" evidence="3">
    <location>
        <begin position="379"/>
        <end position="398"/>
    </location>
</feature>
<keyword evidence="2" id="KW-0677">Repeat</keyword>
<protein>
    <submittedName>
        <fullName evidence="4">Leucine-rich repeat</fullName>
    </submittedName>
</protein>
<dbReference type="GO" id="GO:0005737">
    <property type="term" value="C:cytoplasm"/>
    <property type="evidence" value="ECO:0007669"/>
    <property type="project" value="TreeGrafter"/>
</dbReference>
<dbReference type="Gene3D" id="3.80.10.10">
    <property type="entry name" value="Ribonuclease Inhibitor"/>
    <property type="match status" value="1"/>
</dbReference>